<dbReference type="EMBL" id="GBRH01243839">
    <property type="protein sequence ID" value="JAD54056.1"/>
    <property type="molecule type" value="Transcribed_RNA"/>
</dbReference>
<proteinExistence type="predicted"/>
<dbReference type="AlphaFoldDB" id="A0A0A9ASG3"/>
<accession>A0A0A9ASG3</accession>
<evidence type="ECO:0000313" key="1">
    <source>
        <dbReference type="EMBL" id="JAD54056.1"/>
    </source>
</evidence>
<name>A0A0A9ASG3_ARUDO</name>
<reference evidence="1" key="1">
    <citation type="submission" date="2014-09" db="EMBL/GenBank/DDBJ databases">
        <authorList>
            <person name="Magalhaes I.L.F."/>
            <person name="Oliveira U."/>
            <person name="Santos F.R."/>
            <person name="Vidigal T.H.D.A."/>
            <person name="Brescovit A.D."/>
            <person name="Santos A.J."/>
        </authorList>
    </citation>
    <scope>NUCLEOTIDE SEQUENCE</scope>
    <source>
        <tissue evidence="1">Shoot tissue taken approximately 20 cm above the soil surface</tissue>
    </source>
</reference>
<reference evidence="1" key="2">
    <citation type="journal article" date="2015" name="Data Brief">
        <title>Shoot transcriptome of the giant reed, Arundo donax.</title>
        <authorList>
            <person name="Barrero R.A."/>
            <person name="Guerrero F.D."/>
            <person name="Moolhuijzen P."/>
            <person name="Goolsby J.A."/>
            <person name="Tidwell J."/>
            <person name="Bellgard S.E."/>
            <person name="Bellgard M.I."/>
        </authorList>
    </citation>
    <scope>NUCLEOTIDE SEQUENCE</scope>
    <source>
        <tissue evidence="1">Shoot tissue taken approximately 20 cm above the soil surface</tissue>
    </source>
</reference>
<sequence length="33" mass="3622">MPKSKETCIIICLLAIMETTNKKQEQLALCGLG</sequence>
<organism evidence="1">
    <name type="scientific">Arundo donax</name>
    <name type="common">Giant reed</name>
    <name type="synonym">Donax arundinaceus</name>
    <dbReference type="NCBI Taxonomy" id="35708"/>
    <lineage>
        <taxon>Eukaryota</taxon>
        <taxon>Viridiplantae</taxon>
        <taxon>Streptophyta</taxon>
        <taxon>Embryophyta</taxon>
        <taxon>Tracheophyta</taxon>
        <taxon>Spermatophyta</taxon>
        <taxon>Magnoliopsida</taxon>
        <taxon>Liliopsida</taxon>
        <taxon>Poales</taxon>
        <taxon>Poaceae</taxon>
        <taxon>PACMAD clade</taxon>
        <taxon>Arundinoideae</taxon>
        <taxon>Arundineae</taxon>
        <taxon>Arundo</taxon>
    </lineage>
</organism>
<protein>
    <submittedName>
        <fullName evidence="1">Uncharacterized protein</fullName>
    </submittedName>
</protein>